<evidence type="ECO:0000313" key="1">
    <source>
        <dbReference type="EMBL" id="MFD0683350.1"/>
    </source>
</evidence>
<dbReference type="PANTHER" id="PTHR47691:SF3">
    <property type="entry name" value="HTH-TYPE TRANSCRIPTIONAL REGULATOR RV0890C-RELATED"/>
    <property type="match status" value="1"/>
</dbReference>
<reference evidence="2" key="1">
    <citation type="journal article" date="2019" name="Int. J. Syst. Evol. Microbiol.">
        <title>The Global Catalogue of Microorganisms (GCM) 10K type strain sequencing project: providing services to taxonomists for standard genome sequencing and annotation.</title>
        <authorList>
            <consortium name="The Broad Institute Genomics Platform"/>
            <consortium name="The Broad Institute Genome Sequencing Center for Infectious Disease"/>
            <person name="Wu L."/>
            <person name="Ma J."/>
        </authorList>
    </citation>
    <scope>NUCLEOTIDE SEQUENCE [LARGE SCALE GENOMIC DNA]</scope>
    <source>
        <strain evidence="2">JCM 9371</strain>
    </source>
</reference>
<organism evidence="1 2">
    <name type="scientific">Actinomadura fibrosa</name>
    <dbReference type="NCBI Taxonomy" id="111802"/>
    <lineage>
        <taxon>Bacteria</taxon>
        <taxon>Bacillati</taxon>
        <taxon>Actinomycetota</taxon>
        <taxon>Actinomycetes</taxon>
        <taxon>Streptosporangiales</taxon>
        <taxon>Thermomonosporaceae</taxon>
        <taxon>Actinomadura</taxon>
    </lineage>
</organism>
<keyword evidence="1" id="KW-0067">ATP-binding</keyword>
<keyword evidence="2" id="KW-1185">Reference proteome</keyword>
<gene>
    <name evidence="1" type="ORF">ACFQZM_02475</name>
</gene>
<dbReference type="InterPro" id="IPR027417">
    <property type="entry name" value="P-loop_NTPase"/>
</dbReference>
<protein>
    <submittedName>
        <fullName evidence="1">ATP-binding protein</fullName>
    </submittedName>
</protein>
<proteinExistence type="predicted"/>
<dbReference type="GO" id="GO:0005524">
    <property type="term" value="F:ATP binding"/>
    <property type="evidence" value="ECO:0007669"/>
    <property type="project" value="UniProtKB-KW"/>
</dbReference>
<dbReference type="PANTHER" id="PTHR47691">
    <property type="entry name" value="REGULATOR-RELATED"/>
    <property type="match status" value="1"/>
</dbReference>
<dbReference type="SUPFAM" id="SSF52540">
    <property type="entry name" value="P-loop containing nucleoside triphosphate hydrolases"/>
    <property type="match status" value="1"/>
</dbReference>
<comment type="caution">
    <text evidence="1">The sequence shown here is derived from an EMBL/GenBank/DDBJ whole genome shotgun (WGS) entry which is preliminary data.</text>
</comment>
<accession>A0ABW2XBA2</accession>
<keyword evidence="1" id="KW-0547">Nucleotide-binding</keyword>
<sequence>MSGSTGTGGGRRQGDLPRGLSDFVGRTAELAELVKLLDVVPLVTLTGVGGVGKTRTAVEAAHRAADRFPDGTWMVELSELRDPELLPHTVAGALDVGDQSTRPLPDVLADFLADRRCLLILDTCEHLARACAALVTELLDAAPGLRVLSTGRQPLDVPGEHVVTLAPLPVPAEGEEAGAGAADYDAVRLFTARARHAVPGFAVDASNRAAVARLCRRLDGLPLALELAAPWLRVLPVEAVADRLDDRFQLLARGPGGEPGRHVTLRTAIGWSHELCGPAERLLWARASVFAGAFDRRAVLEVCSGGPLTPLRIPAVLDRLVHTSILLEEGEGARVRYRMLDTVREYGARWLRELGETGELERRHRDFLLAEARRAYSCWMGGRQIEWYERVLAVHADVRAALEHCLGDPAGGEDALDLAGALWFFWYVCGFQREGRHYLERALAAHTKPGPPRTRAAWARGLITLSQGDLGASAECVEICRTATDPVARTAAAFLEASELTLRSENAAALAILGDLELDPRRGGVEEAVWLLERGVRAFAHVQLGSPAEAAALAKESRVRSAERGERCLQAWADYVQALAELALGRPGAAVAHGRSALERKLPLHRDTWFMALCLDVLALATAGTGEAGRAARLLGVGERIWRTHGLAQLGAPELAAAREACERGLRAVLGDAGFESAHSAGLRATHEQGIALALGETTASTADQDR</sequence>
<dbReference type="PRINTS" id="PR00364">
    <property type="entry name" value="DISEASERSIST"/>
</dbReference>
<dbReference type="RefSeq" id="WP_131762931.1">
    <property type="nucleotide sequence ID" value="NZ_CAACUY010000272.1"/>
</dbReference>
<dbReference type="Gene3D" id="3.40.50.300">
    <property type="entry name" value="P-loop containing nucleotide triphosphate hydrolases"/>
    <property type="match status" value="1"/>
</dbReference>
<name>A0ABW2XBA2_9ACTN</name>
<evidence type="ECO:0000313" key="2">
    <source>
        <dbReference type="Proteomes" id="UP001597063"/>
    </source>
</evidence>
<dbReference type="EMBL" id="JBHTGP010000002">
    <property type="protein sequence ID" value="MFD0683350.1"/>
    <property type="molecule type" value="Genomic_DNA"/>
</dbReference>
<dbReference type="Proteomes" id="UP001597063">
    <property type="component" value="Unassembled WGS sequence"/>
</dbReference>